<dbReference type="GeneID" id="39729489"/>
<evidence type="ECO:0000256" key="1">
    <source>
        <dbReference type="ARBA" id="ARBA00023186"/>
    </source>
</evidence>
<sequence length="125" mass="14911">MNHVTIFLRKLSTKNVNSEDLNILKKKIRYRFKSVGMLELDTIINNYLNVNMNKIDKDKVNLLYNLVDIDTSNLLKLFYFYSNKQNHNVDKLSHYLKNKDKKEITDTFKLLIDILNHNEKFLSSQ</sequence>
<dbReference type="SUPFAM" id="SSF109910">
    <property type="entry name" value="YgfY-like"/>
    <property type="match status" value="1"/>
</dbReference>
<evidence type="ECO:0000313" key="3">
    <source>
        <dbReference type="Proteomes" id="UP000220797"/>
    </source>
</evidence>
<dbReference type="InterPro" id="IPR036714">
    <property type="entry name" value="SDH_sf"/>
</dbReference>
<dbReference type="InterPro" id="IPR005631">
    <property type="entry name" value="SDH"/>
</dbReference>
<organism evidence="2 3">
    <name type="scientific">Plasmodium gallinaceum</name>
    <dbReference type="NCBI Taxonomy" id="5849"/>
    <lineage>
        <taxon>Eukaryota</taxon>
        <taxon>Sar</taxon>
        <taxon>Alveolata</taxon>
        <taxon>Apicomplexa</taxon>
        <taxon>Aconoidasida</taxon>
        <taxon>Haemosporida</taxon>
        <taxon>Plasmodiidae</taxon>
        <taxon>Plasmodium</taxon>
        <taxon>Plasmodium (Haemamoeba)</taxon>
    </lineage>
</organism>
<evidence type="ECO:0000313" key="2">
    <source>
        <dbReference type="EMBL" id="CRG93259.1"/>
    </source>
</evidence>
<name>A0A1J1GLQ9_PLAGA</name>
<dbReference type="Gene3D" id="1.10.150.250">
    <property type="entry name" value="Flavinator of succinate dehydrogenase"/>
    <property type="match status" value="1"/>
</dbReference>
<dbReference type="VEuPathDB" id="PlasmoDB:PGAL8A_00096500"/>
<keyword evidence="1" id="KW-0143">Chaperone</keyword>
<dbReference type="EMBL" id="CVMV01000015">
    <property type="protein sequence ID" value="CRG93259.1"/>
    <property type="molecule type" value="Genomic_DNA"/>
</dbReference>
<dbReference type="Pfam" id="PF03937">
    <property type="entry name" value="Sdh5"/>
    <property type="match status" value="1"/>
</dbReference>
<accession>A0A1J1GLQ9</accession>
<dbReference type="Proteomes" id="UP000220797">
    <property type="component" value="Unassembled WGS sequence"/>
</dbReference>
<gene>
    <name evidence="2" type="ORF">PGAL8A_00096500</name>
</gene>
<dbReference type="AlphaFoldDB" id="A0A1J1GLQ9"/>
<dbReference type="OrthoDB" id="284292at2759"/>
<dbReference type="RefSeq" id="XP_028526081.1">
    <property type="nucleotide sequence ID" value="XM_028672255.1"/>
</dbReference>
<comment type="caution">
    <text evidence="2">The sequence shown here is derived from an EMBL/GenBank/DDBJ whole genome shotgun (WGS) entry which is preliminary data.</text>
</comment>
<protein>
    <submittedName>
        <fullName evidence="2">Uncharacterized protein</fullName>
    </submittedName>
</protein>
<proteinExistence type="predicted"/>
<reference evidence="2" key="1">
    <citation type="submission" date="2015-04" db="EMBL/GenBank/DDBJ databases">
        <authorList>
            <consortium name="Pathogen Informatics"/>
        </authorList>
    </citation>
    <scope>NUCLEOTIDE SEQUENCE [LARGE SCALE GENOMIC DNA]</scope>
    <source>
        <strain evidence="2">8A</strain>
    </source>
</reference>
<keyword evidence="3" id="KW-1185">Reference proteome</keyword>